<organism evidence="1 2">
    <name type="scientific">Tetradesmus obliquus</name>
    <name type="common">Green alga</name>
    <name type="synonym">Acutodesmus obliquus</name>
    <dbReference type="NCBI Taxonomy" id="3088"/>
    <lineage>
        <taxon>Eukaryota</taxon>
        <taxon>Viridiplantae</taxon>
        <taxon>Chlorophyta</taxon>
        <taxon>core chlorophytes</taxon>
        <taxon>Chlorophyceae</taxon>
        <taxon>CS clade</taxon>
        <taxon>Sphaeropleales</taxon>
        <taxon>Scenedesmaceae</taxon>
        <taxon>Tetradesmus</taxon>
    </lineage>
</organism>
<dbReference type="Proteomes" id="UP001244341">
    <property type="component" value="Chromosome 3b"/>
</dbReference>
<proteinExistence type="predicted"/>
<dbReference type="EMBL" id="CP126210">
    <property type="protein sequence ID" value="WIA12345.1"/>
    <property type="molecule type" value="Genomic_DNA"/>
</dbReference>
<accession>A0ABY8TTC4</accession>
<reference evidence="1 2" key="1">
    <citation type="submission" date="2023-05" db="EMBL/GenBank/DDBJ databases">
        <title>A 100% complete, gapless, phased diploid assembly of the Scenedesmus obliquus UTEX 3031 genome.</title>
        <authorList>
            <person name="Biondi T.C."/>
            <person name="Hanschen E.R."/>
            <person name="Kwon T."/>
            <person name="Eng W."/>
            <person name="Kruse C.P.S."/>
            <person name="Koehler S.I."/>
            <person name="Kunde Y."/>
            <person name="Gleasner C.D."/>
            <person name="You Mak K.T."/>
            <person name="Polle J."/>
            <person name="Hovde B.T."/>
            <person name="Starkenburg S.R."/>
        </authorList>
    </citation>
    <scope>NUCLEOTIDE SEQUENCE [LARGE SCALE GENOMIC DNA]</scope>
    <source>
        <strain evidence="1 2">DOE0152z</strain>
    </source>
</reference>
<sequence>MSGNHYSKHTQLTAQHIQDHTAAASSPTQLHRLSCKHWKQRSSCNLSYLLVNLETMQHAKYPEGYWFPVEQSLRLTEDQKAALKLCWEHSDGSRRGGPGASGSSSPSRAEEVLLSVYSKEQQHIEQQLAIITGKIKLLFFCQELQWCNVLTYKQIAEAHVNAYPFVPDALSACEALDEVGWQ</sequence>
<evidence type="ECO:0000313" key="1">
    <source>
        <dbReference type="EMBL" id="WIA12345.1"/>
    </source>
</evidence>
<keyword evidence="2" id="KW-1185">Reference proteome</keyword>
<evidence type="ECO:0000313" key="2">
    <source>
        <dbReference type="Proteomes" id="UP001244341"/>
    </source>
</evidence>
<protein>
    <submittedName>
        <fullName evidence="1">Uncharacterized protein</fullName>
    </submittedName>
</protein>
<gene>
    <name evidence="1" type="ORF">OEZ85_012396</name>
</gene>
<name>A0ABY8TTC4_TETOB</name>